<accession>A0AAN9RQJ6</accession>
<evidence type="ECO:0000256" key="4">
    <source>
        <dbReference type="ARBA" id="ARBA00022729"/>
    </source>
</evidence>
<dbReference type="Proteomes" id="UP001386955">
    <property type="component" value="Unassembled WGS sequence"/>
</dbReference>
<dbReference type="EMBL" id="JAYMYS010000009">
    <property type="protein sequence ID" value="KAK7380687.1"/>
    <property type="molecule type" value="Genomic_DNA"/>
</dbReference>
<protein>
    <submittedName>
        <fullName evidence="6">Uncharacterized protein</fullName>
    </submittedName>
</protein>
<sequence length="86" mass="9590">MKLQVNLLVVLALFSLFSHTYGEIKFCPKSMTFDGLCQLGISGRSCFEEFLSLLGASAMPMKCRCAHNRSVHKHTRTCTCNVVCQT</sequence>
<dbReference type="GO" id="GO:0007165">
    <property type="term" value="P:signal transduction"/>
    <property type="evidence" value="ECO:0007669"/>
    <property type="project" value="InterPro"/>
</dbReference>
<dbReference type="PANTHER" id="PTHR34450">
    <property type="entry name" value="DEFENSIN-LIKE PROTEIN 245-RELATED"/>
    <property type="match status" value="1"/>
</dbReference>
<evidence type="ECO:0000313" key="6">
    <source>
        <dbReference type="EMBL" id="KAK7380687.1"/>
    </source>
</evidence>
<evidence type="ECO:0000256" key="1">
    <source>
        <dbReference type="ARBA" id="ARBA00004613"/>
    </source>
</evidence>
<comment type="caution">
    <text evidence="6">The sequence shown here is derived from an EMBL/GenBank/DDBJ whole genome shotgun (WGS) entry which is preliminary data.</text>
</comment>
<organism evidence="6 7">
    <name type="scientific">Psophocarpus tetragonolobus</name>
    <name type="common">Winged bean</name>
    <name type="synonym">Dolichos tetragonolobus</name>
    <dbReference type="NCBI Taxonomy" id="3891"/>
    <lineage>
        <taxon>Eukaryota</taxon>
        <taxon>Viridiplantae</taxon>
        <taxon>Streptophyta</taxon>
        <taxon>Embryophyta</taxon>
        <taxon>Tracheophyta</taxon>
        <taxon>Spermatophyta</taxon>
        <taxon>Magnoliopsida</taxon>
        <taxon>eudicotyledons</taxon>
        <taxon>Gunneridae</taxon>
        <taxon>Pentapetalae</taxon>
        <taxon>rosids</taxon>
        <taxon>fabids</taxon>
        <taxon>Fabales</taxon>
        <taxon>Fabaceae</taxon>
        <taxon>Papilionoideae</taxon>
        <taxon>50 kb inversion clade</taxon>
        <taxon>NPAAA clade</taxon>
        <taxon>indigoferoid/millettioid clade</taxon>
        <taxon>Phaseoleae</taxon>
        <taxon>Psophocarpus</taxon>
    </lineage>
</organism>
<keyword evidence="3" id="KW-0964">Secreted</keyword>
<proteinExistence type="inferred from homology"/>
<evidence type="ECO:0000256" key="5">
    <source>
        <dbReference type="SAM" id="SignalP"/>
    </source>
</evidence>
<comment type="subcellular location">
    <subcellularLocation>
        <location evidence="1">Secreted</location>
    </subcellularLocation>
</comment>
<gene>
    <name evidence="6" type="ORF">VNO78_33202</name>
</gene>
<feature type="chain" id="PRO_5042974054" evidence="5">
    <location>
        <begin position="23"/>
        <end position="86"/>
    </location>
</feature>
<reference evidence="6 7" key="1">
    <citation type="submission" date="2024-01" db="EMBL/GenBank/DDBJ databases">
        <title>The genomes of 5 underutilized Papilionoideae crops provide insights into root nodulation and disease resistanc.</title>
        <authorList>
            <person name="Jiang F."/>
        </authorList>
    </citation>
    <scope>NUCLEOTIDE SEQUENCE [LARGE SCALE GENOMIC DNA]</scope>
    <source>
        <strain evidence="6">DUOXIRENSHENG_FW03</strain>
        <tissue evidence="6">Leaves</tissue>
    </source>
</reference>
<evidence type="ECO:0000313" key="7">
    <source>
        <dbReference type="Proteomes" id="UP001386955"/>
    </source>
</evidence>
<dbReference type="AlphaFoldDB" id="A0AAN9RQJ6"/>
<dbReference type="PANTHER" id="PTHR34450:SF9">
    <property type="entry name" value="DEFENSIN-LIKE PROTEIN 242-RELATED"/>
    <property type="match status" value="1"/>
</dbReference>
<name>A0AAN9RQJ6_PSOTE</name>
<feature type="signal peptide" evidence="5">
    <location>
        <begin position="1"/>
        <end position="22"/>
    </location>
</feature>
<dbReference type="InterPro" id="IPR010682">
    <property type="entry name" value="SCRL"/>
</dbReference>
<evidence type="ECO:0000256" key="3">
    <source>
        <dbReference type="ARBA" id="ARBA00022525"/>
    </source>
</evidence>
<comment type="similarity">
    <text evidence="2">Belongs to the DEFL family.</text>
</comment>
<keyword evidence="4 5" id="KW-0732">Signal</keyword>
<dbReference type="GO" id="GO:0005576">
    <property type="term" value="C:extracellular region"/>
    <property type="evidence" value="ECO:0007669"/>
    <property type="project" value="UniProtKB-SubCell"/>
</dbReference>
<evidence type="ECO:0000256" key="2">
    <source>
        <dbReference type="ARBA" id="ARBA00006722"/>
    </source>
</evidence>
<keyword evidence="7" id="KW-1185">Reference proteome</keyword>